<proteinExistence type="predicted"/>
<reference evidence="2" key="4">
    <citation type="submission" date="2019-03" db="UniProtKB">
        <authorList>
            <consortium name="EnsemblPlants"/>
        </authorList>
    </citation>
    <scope>IDENTIFICATION</scope>
</reference>
<dbReference type="EnsemblPlants" id="AET4Gv20467800.3">
    <property type="protein sequence ID" value="AET4Gv20467800.3"/>
    <property type="gene ID" value="AET4Gv20467800"/>
</dbReference>
<protein>
    <submittedName>
        <fullName evidence="2">Uncharacterized protein</fullName>
    </submittedName>
</protein>
<sequence length="111" mass="12500">MASWPWSSTSLNLCGGSPPGNLSSSPPSPFPDAWSARFQQLRRFWILYEKLSRGLLLSPCCSSWRYFFISEADGVLTIKLVHYVLVLVNYIIQSISSVHSAVVHLRTISRI</sequence>
<evidence type="ECO:0000313" key="3">
    <source>
        <dbReference type="Proteomes" id="UP000015105"/>
    </source>
</evidence>
<dbReference type="Gramene" id="AET4Gv20467800.3">
    <property type="protein sequence ID" value="AET4Gv20467800.3"/>
    <property type="gene ID" value="AET4Gv20467800"/>
</dbReference>
<feature type="compositionally biased region" description="Polar residues" evidence="1">
    <location>
        <begin position="1"/>
        <end position="12"/>
    </location>
</feature>
<dbReference type="Proteomes" id="UP000015105">
    <property type="component" value="Chromosome 4D"/>
</dbReference>
<dbReference type="AlphaFoldDB" id="A0A453I7A5"/>
<evidence type="ECO:0000313" key="2">
    <source>
        <dbReference type="EnsemblPlants" id="AET4Gv20467800.2"/>
    </source>
</evidence>
<dbReference type="EnsemblPlants" id="AET4Gv20467800.2">
    <property type="protein sequence ID" value="AET4Gv20467800.2"/>
    <property type="gene ID" value="AET4Gv20467800"/>
</dbReference>
<reference evidence="3" key="2">
    <citation type="journal article" date="2017" name="Nat. Plants">
        <title>The Aegilops tauschii genome reveals multiple impacts of transposons.</title>
        <authorList>
            <person name="Zhao G."/>
            <person name="Zou C."/>
            <person name="Li K."/>
            <person name="Wang K."/>
            <person name="Li T."/>
            <person name="Gao L."/>
            <person name="Zhang X."/>
            <person name="Wang H."/>
            <person name="Yang Z."/>
            <person name="Liu X."/>
            <person name="Jiang W."/>
            <person name="Mao L."/>
            <person name="Kong X."/>
            <person name="Jiao Y."/>
            <person name="Jia J."/>
        </authorList>
    </citation>
    <scope>NUCLEOTIDE SEQUENCE [LARGE SCALE GENOMIC DNA]</scope>
    <source>
        <strain evidence="3">cv. AL8/78</strain>
    </source>
</reference>
<name>A0A453I7A5_AEGTS</name>
<accession>A0A453I7A5</accession>
<feature type="region of interest" description="Disordered" evidence="1">
    <location>
        <begin position="1"/>
        <end position="29"/>
    </location>
</feature>
<evidence type="ECO:0000256" key="1">
    <source>
        <dbReference type="SAM" id="MobiDB-lite"/>
    </source>
</evidence>
<feature type="compositionally biased region" description="Low complexity" evidence="1">
    <location>
        <begin position="15"/>
        <end position="25"/>
    </location>
</feature>
<reference evidence="3" key="1">
    <citation type="journal article" date="2014" name="Science">
        <title>Ancient hybridizations among the ancestral genomes of bread wheat.</title>
        <authorList>
            <consortium name="International Wheat Genome Sequencing Consortium,"/>
            <person name="Marcussen T."/>
            <person name="Sandve S.R."/>
            <person name="Heier L."/>
            <person name="Spannagl M."/>
            <person name="Pfeifer M."/>
            <person name="Jakobsen K.S."/>
            <person name="Wulff B.B."/>
            <person name="Steuernagel B."/>
            <person name="Mayer K.F."/>
            <person name="Olsen O.A."/>
        </authorList>
    </citation>
    <scope>NUCLEOTIDE SEQUENCE [LARGE SCALE GENOMIC DNA]</scope>
    <source>
        <strain evidence="3">cv. AL8/78</strain>
    </source>
</reference>
<dbReference type="Gramene" id="AET4Gv20467800.2">
    <property type="protein sequence ID" value="AET4Gv20467800.2"/>
    <property type="gene ID" value="AET4Gv20467800"/>
</dbReference>
<reference evidence="2" key="3">
    <citation type="journal article" date="2017" name="Nature">
        <title>Genome sequence of the progenitor of the wheat D genome Aegilops tauschii.</title>
        <authorList>
            <person name="Luo M.C."/>
            <person name="Gu Y.Q."/>
            <person name="Puiu D."/>
            <person name="Wang H."/>
            <person name="Twardziok S.O."/>
            <person name="Deal K.R."/>
            <person name="Huo N."/>
            <person name="Zhu T."/>
            <person name="Wang L."/>
            <person name="Wang Y."/>
            <person name="McGuire P.E."/>
            <person name="Liu S."/>
            <person name="Long H."/>
            <person name="Ramasamy R.K."/>
            <person name="Rodriguez J.C."/>
            <person name="Van S.L."/>
            <person name="Yuan L."/>
            <person name="Wang Z."/>
            <person name="Xia Z."/>
            <person name="Xiao L."/>
            <person name="Anderson O.D."/>
            <person name="Ouyang S."/>
            <person name="Liang Y."/>
            <person name="Zimin A.V."/>
            <person name="Pertea G."/>
            <person name="Qi P."/>
            <person name="Bennetzen J.L."/>
            <person name="Dai X."/>
            <person name="Dawson M.W."/>
            <person name="Muller H.G."/>
            <person name="Kugler K."/>
            <person name="Rivarola-Duarte L."/>
            <person name="Spannagl M."/>
            <person name="Mayer K.F.X."/>
            <person name="Lu F.H."/>
            <person name="Bevan M.W."/>
            <person name="Leroy P."/>
            <person name="Li P."/>
            <person name="You F.M."/>
            <person name="Sun Q."/>
            <person name="Liu Z."/>
            <person name="Lyons E."/>
            <person name="Wicker T."/>
            <person name="Salzberg S.L."/>
            <person name="Devos K.M."/>
            <person name="Dvorak J."/>
        </authorList>
    </citation>
    <scope>NUCLEOTIDE SEQUENCE [LARGE SCALE GENOMIC DNA]</scope>
    <source>
        <strain evidence="2">cv. AL8/78</strain>
    </source>
</reference>
<reference evidence="2" key="5">
    <citation type="journal article" date="2021" name="G3 (Bethesda)">
        <title>Aegilops tauschii genome assembly Aet v5.0 features greater sequence contiguity and improved annotation.</title>
        <authorList>
            <person name="Wang L."/>
            <person name="Zhu T."/>
            <person name="Rodriguez J.C."/>
            <person name="Deal K.R."/>
            <person name="Dubcovsky J."/>
            <person name="McGuire P.E."/>
            <person name="Lux T."/>
            <person name="Spannagl M."/>
            <person name="Mayer K.F.X."/>
            <person name="Baldrich P."/>
            <person name="Meyers B.C."/>
            <person name="Huo N."/>
            <person name="Gu Y.Q."/>
            <person name="Zhou H."/>
            <person name="Devos K.M."/>
            <person name="Bennetzen J.L."/>
            <person name="Unver T."/>
            <person name="Budak H."/>
            <person name="Gulick P.J."/>
            <person name="Galiba G."/>
            <person name="Kalapos B."/>
            <person name="Nelson D.R."/>
            <person name="Li P."/>
            <person name="You F.M."/>
            <person name="Luo M.C."/>
            <person name="Dvorak J."/>
        </authorList>
    </citation>
    <scope>NUCLEOTIDE SEQUENCE [LARGE SCALE GENOMIC DNA]</scope>
    <source>
        <strain evidence="2">cv. AL8/78</strain>
    </source>
</reference>
<keyword evidence="3" id="KW-1185">Reference proteome</keyword>
<organism evidence="2 3">
    <name type="scientific">Aegilops tauschii subsp. strangulata</name>
    <name type="common">Goatgrass</name>
    <dbReference type="NCBI Taxonomy" id="200361"/>
    <lineage>
        <taxon>Eukaryota</taxon>
        <taxon>Viridiplantae</taxon>
        <taxon>Streptophyta</taxon>
        <taxon>Embryophyta</taxon>
        <taxon>Tracheophyta</taxon>
        <taxon>Spermatophyta</taxon>
        <taxon>Magnoliopsida</taxon>
        <taxon>Liliopsida</taxon>
        <taxon>Poales</taxon>
        <taxon>Poaceae</taxon>
        <taxon>BOP clade</taxon>
        <taxon>Pooideae</taxon>
        <taxon>Triticodae</taxon>
        <taxon>Triticeae</taxon>
        <taxon>Triticinae</taxon>
        <taxon>Aegilops</taxon>
    </lineage>
</organism>